<dbReference type="InterPro" id="IPR027914">
    <property type="entry name" value="DUF4456"/>
</dbReference>
<dbReference type="Proteomes" id="UP000683360">
    <property type="component" value="Unassembled WGS sequence"/>
</dbReference>
<feature type="region of interest" description="Disordered" evidence="2">
    <location>
        <begin position="275"/>
        <end position="317"/>
    </location>
</feature>
<dbReference type="AlphaFoldDB" id="A0A8S3Q6H5"/>
<organism evidence="5 6">
    <name type="scientific">Mytilus edulis</name>
    <name type="common">Blue mussel</name>
    <dbReference type="NCBI Taxonomy" id="6550"/>
    <lineage>
        <taxon>Eukaryota</taxon>
        <taxon>Metazoa</taxon>
        <taxon>Spiralia</taxon>
        <taxon>Lophotrochozoa</taxon>
        <taxon>Mollusca</taxon>
        <taxon>Bivalvia</taxon>
        <taxon>Autobranchia</taxon>
        <taxon>Pteriomorphia</taxon>
        <taxon>Mytilida</taxon>
        <taxon>Mytiloidea</taxon>
        <taxon>Mytilidae</taxon>
        <taxon>Mytilinae</taxon>
        <taxon>Mytilus</taxon>
    </lineage>
</organism>
<evidence type="ECO:0000313" key="6">
    <source>
        <dbReference type="Proteomes" id="UP000683360"/>
    </source>
</evidence>
<evidence type="ECO:0000256" key="3">
    <source>
        <dbReference type="SAM" id="Phobius"/>
    </source>
</evidence>
<keyword evidence="3" id="KW-1133">Transmembrane helix</keyword>
<keyword evidence="3" id="KW-0812">Transmembrane</keyword>
<dbReference type="EMBL" id="CAJPWZ010000350">
    <property type="protein sequence ID" value="CAG2191020.1"/>
    <property type="molecule type" value="Genomic_DNA"/>
</dbReference>
<feature type="transmembrane region" description="Helical" evidence="3">
    <location>
        <begin position="953"/>
        <end position="977"/>
    </location>
</feature>
<keyword evidence="1" id="KW-0175">Coiled coil</keyword>
<feature type="region of interest" description="Disordered" evidence="2">
    <location>
        <begin position="492"/>
        <end position="518"/>
    </location>
</feature>
<dbReference type="Pfam" id="PF14644">
    <property type="entry name" value="DUF4456"/>
    <property type="match status" value="1"/>
</dbReference>
<keyword evidence="6" id="KW-1185">Reference proteome</keyword>
<name>A0A8S3Q6H5_MYTED</name>
<feature type="domain" description="DUF4456" evidence="4">
    <location>
        <begin position="360"/>
        <end position="490"/>
    </location>
</feature>
<feature type="coiled-coil region" evidence="1">
    <location>
        <begin position="555"/>
        <end position="582"/>
    </location>
</feature>
<gene>
    <name evidence="5" type="ORF">MEDL_6261</name>
</gene>
<evidence type="ECO:0000256" key="1">
    <source>
        <dbReference type="SAM" id="Coils"/>
    </source>
</evidence>
<evidence type="ECO:0000259" key="4">
    <source>
        <dbReference type="Pfam" id="PF14644"/>
    </source>
</evidence>
<sequence>MQLKEESEKFMTMIRTSLKNFRQHLDDTLQRLRESNARFIKSFKVFSDGGNFCPEEIREYCKKLDQSSQKIDKCEGAIMLELEGLESKRREQVTKVVVEFDDRFKHHMIDLVFMERIARWLTNTQVKIKAEVANSNSQAQQLAQYLNDVIRRIDACERPNLDKEQISSSQLNESLKLVFDSYHARSIFLNCTKDTITRPTSAMQGPPAIARVVFTGADSTPTPISKAGKQPTEDPSVGVIKSILKTQKTKMRFGMDADIDGETTPFGQQLEMREKMKSSLSVSTPTDKSKQKRGPNSGLPTDSPPKRVQSGLRRSSKSTKFDKKYLIFGEKDEEGEEYHLLGIIRRNLREALDGLLTSAEDLLETELNKSKDARDIVSEQFSVTLSQLHKKQNEHSTLLRPTLGHPHQKTGIASLGEKELERHNAYISAVEKQTKELQVVTLEQAKTFVEQLSRTSENQLVQYDNLLTVDDVEKGRVEPKKYPTSELIRRRNQGLPLEDDEDKNALPRGKNTWTGMPSNELVTEASGKPQLTASVTTAKTTLGHTATITARDKAYQEYKNKFEKTLEMIEEEKQKLLLAEQRWMDSWNTSVEKRTLDGSDIFDLHKDLVPKIYRSLLNIWTIHKVNNETPKATRSTDNFPSTIGYNLSDLESVLCVYLVYEDLTLRGWEADECKNETVVHYPLCDDSVHASMEITLYQEKVDWKEAKSYCEYKSSALINLDSGFNYVRLFAASTFELNLKRFELNQSRFTIFEVLFWVEPLKYPDAVVEETMCDYGVVLPPPIGFYYIDRDRESCTKPLHDIMCKKQTEKISFVQVTYNVTNDVLLLTSIIASRPAECEEHCIAIIKYGIDCDGFNFNRTSHECLFLAVPYEFYLYESRNPAVFVSYKYEITDEMLVFLVTYGKVTIGEYVVMNEDESREFQIQNHYNTASTVGKTITQTKLTSTGVNAEGRLLTITMGVVGAVASFILLFTVVSIVHKVQYMESSLAGENKLTRKEAEEQLRDSFTIELPDDDGESILTKGVNTRNIPPTFYMDIIE</sequence>
<dbReference type="OrthoDB" id="431588at2759"/>
<evidence type="ECO:0000256" key="2">
    <source>
        <dbReference type="SAM" id="MobiDB-lite"/>
    </source>
</evidence>
<comment type="caution">
    <text evidence="5">The sequence shown here is derived from an EMBL/GenBank/DDBJ whole genome shotgun (WGS) entry which is preliminary data.</text>
</comment>
<proteinExistence type="predicted"/>
<dbReference type="PANTHER" id="PTHR21444">
    <property type="entry name" value="COILED-COIL DOMAIN-CONTAINING PROTEIN 180"/>
    <property type="match status" value="1"/>
</dbReference>
<keyword evidence="3" id="KW-0472">Membrane</keyword>
<accession>A0A8S3Q6H5</accession>
<reference evidence="5" key="1">
    <citation type="submission" date="2021-03" db="EMBL/GenBank/DDBJ databases">
        <authorList>
            <person name="Bekaert M."/>
        </authorList>
    </citation>
    <scope>NUCLEOTIDE SEQUENCE</scope>
</reference>
<protein>
    <recommendedName>
        <fullName evidence="4">DUF4456 domain-containing protein</fullName>
    </recommendedName>
</protein>
<evidence type="ECO:0000313" key="5">
    <source>
        <dbReference type="EMBL" id="CAG2191020.1"/>
    </source>
</evidence>
<dbReference type="PANTHER" id="PTHR21444:SF14">
    <property type="entry name" value="COILED-COIL DOMAIN-CONTAINING PROTEIN 180"/>
    <property type="match status" value="1"/>
</dbReference>